<evidence type="ECO:0000256" key="2">
    <source>
        <dbReference type="ARBA" id="ARBA00004954"/>
    </source>
</evidence>
<dbReference type="Pfam" id="PF01808">
    <property type="entry name" value="AICARFT_IMPCHas"/>
    <property type="match status" value="1"/>
</dbReference>
<organism evidence="12 13">
    <name type="scientific">Candidatus Mesenet longicola</name>
    <dbReference type="NCBI Taxonomy" id="1892558"/>
    <lineage>
        <taxon>Bacteria</taxon>
        <taxon>Pseudomonadati</taxon>
        <taxon>Pseudomonadota</taxon>
        <taxon>Alphaproteobacteria</taxon>
        <taxon>Rickettsiales</taxon>
        <taxon>Anaplasmataceae</taxon>
        <taxon>Candidatus Mesenet</taxon>
    </lineage>
</organism>
<dbReference type="UniPathway" id="UPA00074">
    <property type="reaction ID" value="UER00133"/>
</dbReference>
<dbReference type="GO" id="GO:0004643">
    <property type="term" value="F:phosphoribosylaminoimidazolecarboxamide formyltransferase activity"/>
    <property type="evidence" value="ECO:0007669"/>
    <property type="project" value="UniProtKB-UniRule"/>
</dbReference>
<dbReference type="AlphaFoldDB" id="A0A8J3HST4"/>
<dbReference type="InterPro" id="IPR024051">
    <property type="entry name" value="AICAR_Tfase_dup_dom_sf"/>
</dbReference>
<comment type="pathway">
    <text evidence="1 10">Purine metabolism; IMP biosynthesis via de novo pathway; IMP from 5-formamido-1-(5-phospho-D-ribosyl)imidazole-4-carboxamide: step 1/1.</text>
</comment>
<protein>
    <recommendedName>
        <fullName evidence="10">Bifunctional purine biosynthesis protein PurH</fullName>
    </recommendedName>
    <domain>
        <recommendedName>
            <fullName evidence="10">Phosphoribosylaminoimidazolecarboxamide formyltransferase</fullName>
            <ecNumber evidence="10">2.1.2.3</ecNumber>
        </recommendedName>
        <alternativeName>
            <fullName evidence="10">AICAR transformylase</fullName>
        </alternativeName>
    </domain>
    <domain>
        <recommendedName>
            <fullName evidence="10">IMP cyclohydrolase</fullName>
            <ecNumber evidence="10">3.5.4.10</ecNumber>
        </recommendedName>
        <alternativeName>
            <fullName evidence="10">ATIC</fullName>
        </alternativeName>
        <alternativeName>
            <fullName evidence="10">IMP synthase</fullName>
        </alternativeName>
        <alternativeName>
            <fullName evidence="10">Inosinicase</fullName>
        </alternativeName>
    </domain>
</protein>
<dbReference type="Proteomes" id="UP000637906">
    <property type="component" value="Unassembled WGS sequence"/>
</dbReference>
<dbReference type="Pfam" id="PF02142">
    <property type="entry name" value="MGS"/>
    <property type="match status" value="1"/>
</dbReference>
<dbReference type="PIRSF" id="PIRSF000414">
    <property type="entry name" value="AICARFT_IMPCHas"/>
    <property type="match status" value="1"/>
</dbReference>
<dbReference type="PANTHER" id="PTHR11692">
    <property type="entry name" value="BIFUNCTIONAL PURINE BIOSYNTHESIS PROTEIN PURH"/>
    <property type="match status" value="1"/>
</dbReference>
<comment type="pathway">
    <text evidence="2 10">Purine metabolism; IMP biosynthesis via de novo pathway; 5-formamido-1-(5-phospho-D-ribosyl)imidazole-4-carboxamide from 5-amino-1-(5-phospho-D-ribosyl)imidazole-4-carboxamide (10-formyl THF route): step 1/1.</text>
</comment>
<evidence type="ECO:0000256" key="6">
    <source>
        <dbReference type="ARBA" id="ARBA00022801"/>
    </source>
</evidence>
<dbReference type="NCBIfam" id="TIGR00355">
    <property type="entry name" value="purH"/>
    <property type="match status" value="1"/>
</dbReference>
<dbReference type="Gene3D" id="3.40.50.1380">
    <property type="entry name" value="Methylglyoxal synthase-like domain"/>
    <property type="match status" value="1"/>
</dbReference>
<dbReference type="EMBL" id="BNGU01000021">
    <property type="protein sequence ID" value="GHM59603.1"/>
    <property type="molecule type" value="Genomic_DNA"/>
</dbReference>
<dbReference type="NCBIfam" id="NF002049">
    <property type="entry name" value="PRK00881.1"/>
    <property type="match status" value="1"/>
</dbReference>
<dbReference type="Gene3D" id="3.40.140.20">
    <property type="match status" value="2"/>
</dbReference>
<keyword evidence="7 10" id="KW-0511">Multifunctional enzyme</keyword>
<accession>A0A8J3HST4</accession>
<dbReference type="InterPro" id="IPR036914">
    <property type="entry name" value="MGS-like_dom_sf"/>
</dbReference>
<feature type="domain" description="MGS-like" evidence="11">
    <location>
        <begin position="1"/>
        <end position="143"/>
    </location>
</feature>
<dbReference type="GO" id="GO:0006189">
    <property type="term" value="P:'de novo' IMP biosynthetic process"/>
    <property type="evidence" value="ECO:0007669"/>
    <property type="project" value="UniProtKB-UniRule"/>
</dbReference>
<comment type="catalytic activity">
    <reaction evidence="9 10">
        <text>IMP + H2O = 5-formamido-1-(5-phospho-D-ribosyl)imidazole-4-carboxamide</text>
        <dbReference type="Rhea" id="RHEA:18445"/>
        <dbReference type="ChEBI" id="CHEBI:15377"/>
        <dbReference type="ChEBI" id="CHEBI:58053"/>
        <dbReference type="ChEBI" id="CHEBI:58467"/>
        <dbReference type="EC" id="3.5.4.10"/>
    </reaction>
</comment>
<dbReference type="InterPro" id="IPR011607">
    <property type="entry name" value="MGS-like_dom"/>
</dbReference>
<comment type="caution">
    <text evidence="12">The sequence shown here is derived from an EMBL/GenBank/DDBJ whole genome shotgun (WGS) entry which is preliminary data.</text>
</comment>
<dbReference type="GO" id="GO:0003937">
    <property type="term" value="F:IMP cyclohydrolase activity"/>
    <property type="evidence" value="ECO:0007669"/>
    <property type="project" value="UniProtKB-UniRule"/>
</dbReference>
<evidence type="ECO:0000256" key="3">
    <source>
        <dbReference type="ARBA" id="ARBA00007667"/>
    </source>
</evidence>
<dbReference type="EC" id="2.1.2.3" evidence="10"/>
<dbReference type="CDD" id="cd01421">
    <property type="entry name" value="IMPCH"/>
    <property type="match status" value="1"/>
</dbReference>
<evidence type="ECO:0000256" key="7">
    <source>
        <dbReference type="ARBA" id="ARBA00023268"/>
    </source>
</evidence>
<dbReference type="PROSITE" id="PS51855">
    <property type="entry name" value="MGS"/>
    <property type="match status" value="1"/>
</dbReference>
<evidence type="ECO:0000313" key="12">
    <source>
        <dbReference type="EMBL" id="GHM59603.1"/>
    </source>
</evidence>
<evidence type="ECO:0000313" key="13">
    <source>
        <dbReference type="Proteomes" id="UP000637906"/>
    </source>
</evidence>
<comment type="domain">
    <text evidence="10">The IMP cyclohydrolase activity resides in the N-terminal region.</text>
</comment>
<comment type="similarity">
    <text evidence="3 10">Belongs to the PurH family.</text>
</comment>
<keyword evidence="5 10" id="KW-0658">Purine biosynthesis</keyword>
<dbReference type="FunFam" id="3.40.50.1380:FF:000001">
    <property type="entry name" value="Bifunctional purine biosynthesis protein PurH"/>
    <property type="match status" value="1"/>
</dbReference>
<dbReference type="InterPro" id="IPR002695">
    <property type="entry name" value="PurH-like"/>
</dbReference>
<evidence type="ECO:0000256" key="9">
    <source>
        <dbReference type="ARBA" id="ARBA00050687"/>
    </source>
</evidence>
<gene>
    <name evidence="10 12" type="primary">purH</name>
    <name evidence="12" type="ORF">sL5_05960</name>
</gene>
<dbReference type="SUPFAM" id="SSF53927">
    <property type="entry name" value="Cytidine deaminase-like"/>
    <property type="match status" value="1"/>
</dbReference>
<evidence type="ECO:0000256" key="10">
    <source>
        <dbReference type="HAMAP-Rule" id="MF_00139"/>
    </source>
</evidence>
<sequence length="503" mass="55983">MIKRALISVYNKTNIVDLAFFLLEQEVEIISTGNTHKTLLEAGINTKEVSDYTGFPEILDGRVKTLHPKVHGGILNDRKQHNAEIDRLNIESIDLLIVNLYPFLRASSDLNLSEEQVIEQIDIGGVALMRAAAKNFHFVTIISEIGDYSILKEQMRANYGSTTLEYRKQLAAKAFAITSSYDSYIYNWLENKSDDLPKFFIPHGQKAQDLRCGENPHQKAAFYSDKFTQYPLEKCYGIKDLSYNNIVDIEAAIKIVDEFAEPAAAIIKHTNPCGVALGGDILNAYKKALLCDEVSSFGGVVAFNREIELELAEEINKMFIEVVIAPSISREALAVLQKKKNLRIIISKSYKQNKYNIKNVTGGFLVQESNLHQLTIKEMKQVTKRSATEMEKNELLFAWKVCKHVKSNAIVIVKNQSAIGIGAGQMSRIDSVKIAIEKAGNCQGAVLASDAFFPFSDSITQSANAGITAIIQPGGSIKDKEVIEEVDKNNMAMLFTGIRSFCH</sequence>
<reference evidence="12 13" key="1">
    <citation type="journal article" date="2021" name="Microb. Ecol.">
        <title>Candidatus Mesenet longicola: Novel Endosymbionts of Brontispa longissima that Induce Cytoplasmic Incompatibility.</title>
        <authorList>
            <person name="Takano S."/>
            <person name="Gotoh Y."/>
            <person name="Hayashi T."/>
        </authorList>
    </citation>
    <scope>NUCLEOTIDE SEQUENCE [LARGE SCALE GENOMIC DNA]</scope>
    <source>
        <strain evidence="12">L5</strain>
    </source>
</reference>
<keyword evidence="13" id="KW-1185">Reference proteome</keyword>
<comment type="catalytic activity">
    <reaction evidence="8 10">
        <text>(6R)-10-formyltetrahydrofolate + 5-amino-1-(5-phospho-beta-D-ribosyl)imidazole-4-carboxamide = 5-formamido-1-(5-phospho-D-ribosyl)imidazole-4-carboxamide + (6S)-5,6,7,8-tetrahydrofolate</text>
        <dbReference type="Rhea" id="RHEA:22192"/>
        <dbReference type="ChEBI" id="CHEBI:57453"/>
        <dbReference type="ChEBI" id="CHEBI:58467"/>
        <dbReference type="ChEBI" id="CHEBI:58475"/>
        <dbReference type="ChEBI" id="CHEBI:195366"/>
        <dbReference type="EC" id="2.1.2.3"/>
    </reaction>
</comment>
<dbReference type="PANTHER" id="PTHR11692:SF0">
    <property type="entry name" value="BIFUNCTIONAL PURINE BIOSYNTHESIS PROTEIN ATIC"/>
    <property type="match status" value="1"/>
</dbReference>
<evidence type="ECO:0000256" key="4">
    <source>
        <dbReference type="ARBA" id="ARBA00022679"/>
    </source>
</evidence>
<keyword evidence="4 10" id="KW-0808">Transferase</keyword>
<evidence type="ECO:0000259" key="11">
    <source>
        <dbReference type="PROSITE" id="PS51855"/>
    </source>
</evidence>
<evidence type="ECO:0000256" key="1">
    <source>
        <dbReference type="ARBA" id="ARBA00004844"/>
    </source>
</evidence>
<dbReference type="SUPFAM" id="SSF52335">
    <property type="entry name" value="Methylglyoxal synthase-like"/>
    <property type="match status" value="1"/>
</dbReference>
<evidence type="ECO:0000256" key="8">
    <source>
        <dbReference type="ARBA" id="ARBA00050488"/>
    </source>
</evidence>
<keyword evidence="6 10" id="KW-0378">Hydrolase</keyword>
<evidence type="ECO:0000256" key="5">
    <source>
        <dbReference type="ARBA" id="ARBA00022755"/>
    </source>
</evidence>
<name>A0A8J3HST4_9RICK</name>
<dbReference type="HAMAP" id="MF_00139">
    <property type="entry name" value="PurH"/>
    <property type="match status" value="1"/>
</dbReference>
<dbReference type="InterPro" id="IPR016193">
    <property type="entry name" value="Cytidine_deaminase-like"/>
</dbReference>
<dbReference type="EC" id="3.5.4.10" evidence="10"/>
<dbReference type="SMART" id="SM00851">
    <property type="entry name" value="MGS"/>
    <property type="match status" value="1"/>
</dbReference>
<proteinExistence type="inferred from homology"/>
<dbReference type="FunFam" id="3.40.140.20:FF:000001">
    <property type="entry name" value="Bifunctional purine biosynthesis protein PurH"/>
    <property type="match status" value="1"/>
</dbReference>
<dbReference type="GO" id="GO:0005829">
    <property type="term" value="C:cytosol"/>
    <property type="evidence" value="ECO:0007669"/>
    <property type="project" value="TreeGrafter"/>
</dbReference>
<dbReference type="SMART" id="SM00798">
    <property type="entry name" value="AICARFT_IMPCHas"/>
    <property type="match status" value="1"/>
</dbReference>